<comment type="subcellular location">
    <subcellularLocation>
        <location evidence="1">Membrane</location>
        <topology evidence="1">Multi-pass membrane protein</topology>
    </subcellularLocation>
</comment>
<evidence type="ECO:0000256" key="4">
    <source>
        <dbReference type="ARBA" id="ARBA00022692"/>
    </source>
</evidence>
<evidence type="ECO:0000256" key="11">
    <source>
        <dbReference type="ARBA" id="ARBA00023303"/>
    </source>
</evidence>
<protein>
    <submittedName>
        <fullName evidence="13">Acid-sensing ion channel 4</fullName>
    </submittedName>
</protein>
<keyword evidence="9" id="KW-0325">Glycoprotein</keyword>
<dbReference type="AlphaFoldDB" id="A0AAV4FLG2"/>
<organism evidence="13 14">
    <name type="scientific">Elysia marginata</name>
    <dbReference type="NCBI Taxonomy" id="1093978"/>
    <lineage>
        <taxon>Eukaryota</taxon>
        <taxon>Metazoa</taxon>
        <taxon>Spiralia</taxon>
        <taxon>Lophotrochozoa</taxon>
        <taxon>Mollusca</taxon>
        <taxon>Gastropoda</taxon>
        <taxon>Heterobranchia</taxon>
        <taxon>Euthyneura</taxon>
        <taxon>Panpulmonata</taxon>
        <taxon>Sacoglossa</taxon>
        <taxon>Placobranchoidea</taxon>
        <taxon>Plakobranchidae</taxon>
        <taxon>Elysia</taxon>
    </lineage>
</organism>
<evidence type="ECO:0000256" key="2">
    <source>
        <dbReference type="ARBA" id="ARBA00022448"/>
    </source>
</evidence>
<dbReference type="Pfam" id="PF00858">
    <property type="entry name" value="ASC"/>
    <property type="match status" value="1"/>
</dbReference>
<keyword evidence="2 12" id="KW-0813">Transport</keyword>
<keyword evidence="3 12" id="KW-0894">Sodium channel</keyword>
<keyword evidence="6" id="KW-0915">Sodium</keyword>
<evidence type="ECO:0000256" key="7">
    <source>
        <dbReference type="ARBA" id="ARBA00023065"/>
    </source>
</evidence>
<dbReference type="EMBL" id="BMAT01007927">
    <property type="protein sequence ID" value="GFR74273.1"/>
    <property type="molecule type" value="Genomic_DNA"/>
</dbReference>
<keyword evidence="14" id="KW-1185">Reference proteome</keyword>
<evidence type="ECO:0000256" key="9">
    <source>
        <dbReference type="ARBA" id="ARBA00023180"/>
    </source>
</evidence>
<dbReference type="InterPro" id="IPR001873">
    <property type="entry name" value="ENaC"/>
</dbReference>
<evidence type="ECO:0000256" key="8">
    <source>
        <dbReference type="ARBA" id="ARBA00023136"/>
    </source>
</evidence>
<name>A0AAV4FLG2_9GAST</name>
<dbReference type="GO" id="GO:0015280">
    <property type="term" value="F:ligand-gated sodium channel activity"/>
    <property type="evidence" value="ECO:0007669"/>
    <property type="project" value="TreeGrafter"/>
</dbReference>
<accession>A0AAV4FLG2</accession>
<proteinExistence type="inferred from homology"/>
<keyword evidence="11 12" id="KW-0407">Ion channel</keyword>
<reference evidence="13 14" key="1">
    <citation type="journal article" date="2021" name="Elife">
        <title>Chloroplast acquisition without the gene transfer in kleptoplastic sea slugs, Plakobranchus ocellatus.</title>
        <authorList>
            <person name="Maeda T."/>
            <person name="Takahashi S."/>
            <person name="Yoshida T."/>
            <person name="Shimamura S."/>
            <person name="Takaki Y."/>
            <person name="Nagai Y."/>
            <person name="Toyoda A."/>
            <person name="Suzuki Y."/>
            <person name="Arimoto A."/>
            <person name="Ishii H."/>
            <person name="Satoh N."/>
            <person name="Nishiyama T."/>
            <person name="Hasebe M."/>
            <person name="Maruyama T."/>
            <person name="Minagawa J."/>
            <person name="Obokata J."/>
            <person name="Shigenobu S."/>
        </authorList>
    </citation>
    <scope>NUCLEOTIDE SEQUENCE [LARGE SCALE GENOMIC DNA]</scope>
</reference>
<evidence type="ECO:0000256" key="6">
    <source>
        <dbReference type="ARBA" id="ARBA00023053"/>
    </source>
</evidence>
<evidence type="ECO:0000256" key="5">
    <source>
        <dbReference type="ARBA" id="ARBA00022989"/>
    </source>
</evidence>
<dbReference type="PANTHER" id="PTHR11690:SF300">
    <property type="entry name" value="PICKPOCKET PROTEIN 19"/>
    <property type="match status" value="1"/>
</dbReference>
<dbReference type="FunFam" id="1.10.287.770:FF:000001">
    <property type="entry name" value="Acid-sensing ion channel subunit 1"/>
    <property type="match status" value="1"/>
</dbReference>
<dbReference type="GO" id="GO:0005886">
    <property type="term" value="C:plasma membrane"/>
    <property type="evidence" value="ECO:0007669"/>
    <property type="project" value="TreeGrafter"/>
</dbReference>
<comment type="similarity">
    <text evidence="12">Belongs to the amiloride-sensitive sodium channel (TC 1.A.6) family.</text>
</comment>
<keyword evidence="4 12" id="KW-0812">Transmembrane</keyword>
<keyword evidence="8" id="KW-0472">Membrane</keyword>
<keyword evidence="7 12" id="KW-0406">Ion transport</keyword>
<sequence>MHVVAASAKQFIHTFFNPTTCKMADIKDYVRDTCKCPVPCDFLIYDPTISFASTSVYATERLLATTASANLHRKFMKARETTARMDPLKFRQFCDLAEDMRSRFTKLREVIEVDVRSRLEQQHDTLKAVHDDMEKVYQNKMYLVKWQKYHVDKNFVRARQAMEERTLFSFALGFQEFSFQVESRIWQISHGPPSTTNNVTLTENVKTSLYMDALNLIEGRIDLATRALANYTQLYGAFYNGTPIFRYQYEKELRDLNTYVTPRPLLRESLFHSAYAAKYSGRLGYAIGNVSETLEIYKDLLDKSYHYGNITHEEIHANNVQFLSKCRRFYSRKSTFYVESIEYPSRILAARIAELERRWRGFESDYQSMYDKVVHLTESLNYLGDTILGSLETSVAEAESYIRFAHANHSNVTKMDVARSLTSDKILKGISKLGNFFDDIRSRGQSVYDEWSTLNSSTGDIWRVVLNDTNLQEYYEYQNLTDMMRDLPEVLAEVASNFTQHRDDCDFRYELGNLDSLFLMSVERMMDAMRDFQDASHLDKRFIQNNFLQLDIYYKEKSYEQITQQRAYDLFALMCDIGGSMGLFVGASMLTICELLDLGLHNSIYRLTHGRRRAPP</sequence>
<comment type="caution">
    <text evidence="13">The sequence shown here is derived from an EMBL/GenBank/DDBJ whole genome shotgun (WGS) entry which is preliminary data.</text>
</comment>
<dbReference type="Gene3D" id="1.10.287.770">
    <property type="entry name" value="YojJ-like"/>
    <property type="match status" value="1"/>
</dbReference>
<dbReference type="Proteomes" id="UP000762676">
    <property type="component" value="Unassembled WGS sequence"/>
</dbReference>
<evidence type="ECO:0000256" key="1">
    <source>
        <dbReference type="ARBA" id="ARBA00004141"/>
    </source>
</evidence>
<evidence type="ECO:0000256" key="12">
    <source>
        <dbReference type="RuleBase" id="RU000679"/>
    </source>
</evidence>
<evidence type="ECO:0000256" key="3">
    <source>
        <dbReference type="ARBA" id="ARBA00022461"/>
    </source>
</evidence>
<evidence type="ECO:0000313" key="14">
    <source>
        <dbReference type="Proteomes" id="UP000762676"/>
    </source>
</evidence>
<keyword evidence="10 12" id="KW-0739">Sodium transport</keyword>
<dbReference type="PANTHER" id="PTHR11690">
    <property type="entry name" value="AMILORIDE-SENSITIVE SODIUM CHANNEL-RELATED"/>
    <property type="match status" value="1"/>
</dbReference>
<keyword evidence="5" id="KW-1133">Transmembrane helix</keyword>
<evidence type="ECO:0000256" key="10">
    <source>
        <dbReference type="ARBA" id="ARBA00023201"/>
    </source>
</evidence>
<gene>
    <name evidence="13" type="ORF">ElyMa_003887300</name>
</gene>
<evidence type="ECO:0000313" key="13">
    <source>
        <dbReference type="EMBL" id="GFR74273.1"/>
    </source>
</evidence>